<evidence type="ECO:0000313" key="6">
    <source>
        <dbReference type="EMBL" id="KAB3532424.1"/>
    </source>
</evidence>
<dbReference type="EMBL" id="WBZC01000048">
    <property type="protein sequence ID" value="KAB3532424.1"/>
    <property type="molecule type" value="Genomic_DNA"/>
</dbReference>
<dbReference type="NCBIfam" id="TIGR01575">
    <property type="entry name" value="rimI"/>
    <property type="match status" value="1"/>
</dbReference>
<keyword evidence="3 6" id="KW-0808">Transferase</keyword>
<dbReference type="OrthoDB" id="9794566at2"/>
<name>A0A6I0F674_9FIRM</name>
<dbReference type="PANTHER" id="PTHR43420:SF44">
    <property type="entry name" value="ACETYLTRANSFERASE YPEA"/>
    <property type="match status" value="1"/>
</dbReference>
<dbReference type="Gene3D" id="3.40.630.30">
    <property type="match status" value="1"/>
</dbReference>
<evidence type="ECO:0000256" key="4">
    <source>
        <dbReference type="ARBA" id="ARBA00023315"/>
    </source>
</evidence>
<evidence type="ECO:0000259" key="5">
    <source>
        <dbReference type="PROSITE" id="PS51186"/>
    </source>
</evidence>
<accession>A0A6I0F674</accession>
<dbReference type="Proteomes" id="UP000432715">
    <property type="component" value="Unassembled WGS sequence"/>
</dbReference>
<dbReference type="PROSITE" id="PS51186">
    <property type="entry name" value="GNAT"/>
    <property type="match status" value="1"/>
</dbReference>
<evidence type="ECO:0000256" key="1">
    <source>
        <dbReference type="ARBA" id="ARBA00005395"/>
    </source>
</evidence>
<protein>
    <submittedName>
        <fullName evidence="6">Ribosomal-protein-alanine N-acetyltransferase</fullName>
    </submittedName>
</protein>
<dbReference type="InterPro" id="IPR000182">
    <property type="entry name" value="GNAT_dom"/>
</dbReference>
<keyword evidence="7" id="KW-1185">Reference proteome</keyword>
<keyword evidence="2" id="KW-0963">Cytoplasm</keyword>
<comment type="similarity">
    <text evidence="1">Belongs to the acetyltransferase family. RimI subfamily.</text>
</comment>
<dbReference type="RefSeq" id="WP_151861823.1">
    <property type="nucleotide sequence ID" value="NZ_WBZC01000048.1"/>
</dbReference>
<dbReference type="InterPro" id="IPR016181">
    <property type="entry name" value="Acyl_CoA_acyltransferase"/>
</dbReference>
<dbReference type="PANTHER" id="PTHR43420">
    <property type="entry name" value="ACETYLTRANSFERASE"/>
    <property type="match status" value="1"/>
</dbReference>
<sequence>MEGTITRKMTINDIADVMIIEKSSFSVPWSRASFEKELKSNTCARYYVAELDKKIVAYMGLWIIIDEAHITNIAVDPQFRGLSIGKAIVKEVIKETKESGILRITLEVRKSNIVAQNLYKSLGFLPCGVRPGYYSDNGEDALIMWKELIKKKKPMSNE</sequence>
<keyword evidence="4" id="KW-0012">Acyltransferase</keyword>
<evidence type="ECO:0000256" key="2">
    <source>
        <dbReference type="ARBA" id="ARBA00022490"/>
    </source>
</evidence>
<comment type="caution">
    <text evidence="6">The sequence shown here is derived from an EMBL/GenBank/DDBJ whole genome shotgun (WGS) entry which is preliminary data.</text>
</comment>
<reference evidence="6 7" key="1">
    <citation type="submission" date="2019-10" db="EMBL/GenBank/DDBJ databases">
        <title>Alkaliphilus serpentinus sp. nov. and Alkaliphilus pronyensis sp. nov., two novel anaerobic alkaliphilic species isolated from the serpentinized-hosted hydrothermal field of the Prony Bay (New Caledonia).</title>
        <authorList>
            <person name="Postec A."/>
        </authorList>
    </citation>
    <scope>NUCLEOTIDE SEQUENCE [LARGE SCALE GENOMIC DNA]</scope>
    <source>
        <strain evidence="6 7">LacV</strain>
    </source>
</reference>
<proteinExistence type="inferred from homology"/>
<evidence type="ECO:0000256" key="3">
    <source>
        <dbReference type="ARBA" id="ARBA00022679"/>
    </source>
</evidence>
<dbReference type="AlphaFoldDB" id="A0A6I0F674"/>
<dbReference type="InterPro" id="IPR006464">
    <property type="entry name" value="AcTrfase_RimI/Ard1"/>
</dbReference>
<dbReference type="Pfam" id="PF00583">
    <property type="entry name" value="Acetyltransf_1"/>
    <property type="match status" value="1"/>
</dbReference>
<evidence type="ECO:0000313" key="7">
    <source>
        <dbReference type="Proteomes" id="UP000432715"/>
    </source>
</evidence>
<organism evidence="6 7">
    <name type="scientific">Alkaliphilus pronyensis</name>
    <dbReference type="NCBI Taxonomy" id="1482732"/>
    <lineage>
        <taxon>Bacteria</taxon>
        <taxon>Bacillati</taxon>
        <taxon>Bacillota</taxon>
        <taxon>Clostridia</taxon>
        <taxon>Peptostreptococcales</taxon>
        <taxon>Natronincolaceae</taxon>
        <taxon>Alkaliphilus</taxon>
    </lineage>
</organism>
<dbReference type="GO" id="GO:0008080">
    <property type="term" value="F:N-acetyltransferase activity"/>
    <property type="evidence" value="ECO:0007669"/>
    <property type="project" value="InterPro"/>
</dbReference>
<feature type="domain" description="N-acetyltransferase" evidence="5">
    <location>
        <begin position="4"/>
        <end position="149"/>
    </location>
</feature>
<dbReference type="SUPFAM" id="SSF55729">
    <property type="entry name" value="Acyl-CoA N-acyltransferases (Nat)"/>
    <property type="match status" value="1"/>
</dbReference>
<gene>
    <name evidence="6" type="primary">rimI</name>
    <name evidence="6" type="ORF">F8154_11810</name>
</gene>
<dbReference type="InterPro" id="IPR050680">
    <property type="entry name" value="YpeA/RimI_acetyltransf"/>
</dbReference>
<dbReference type="CDD" id="cd04301">
    <property type="entry name" value="NAT_SF"/>
    <property type="match status" value="1"/>
</dbReference>